<dbReference type="KEGG" id="copr:Cop2CBH44_29970"/>
<protein>
    <submittedName>
        <fullName evidence="12">RNA helicase</fullName>
    </submittedName>
</protein>
<keyword evidence="3 7" id="KW-0347">Helicase</keyword>
<evidence type="ECO:0000256" key="6">
    <source>
        <dbReference type="PROSITE-ProRule" id="PRU00552"/>
    </source>
</evidence>
<dbReference type="Proteomes" id="UP000594042">
    <property type="component" value="Chromosome"/>
</dbReference>
<evidence type="ECO:0000256" key="3">
    <source>
        <dbReference type="ARBA" id="ARBA00022806"/>
    </source>
</evidence>
<dbReference type="CDD" id="cd00268">
    <property type="entry name" value="DEADc"/>
    <property type="match status" value="1"/>
</dbReference>
<evidence type="ECO:0000256" key="1">
    <source>
        <dbReference type="ARBA" id="ARBA00022741"/>
    </source>
</evidence>
<dbReference type="PANTHER" id="PTHR47959">
    <property type="entry name" value="ATP-DEPENDENT RNA HELICASE RHLE-RELATED"/>
    <property type="match status" value="1"/>
</dbReference>
<proteinExistence type="inferred from homology"/>
<dbReference type="PROSITE" id="PS51192">
    <property type="entry name" value="HELICASE_ATP_BIND_1"/>
    <property type="match status" value="1"/>
</dbReference>
<dbReference type="Gene3D" id="3.40.50.300">
    <property type="entry name" value="P-loop containing nucleotide triphosphate hydrolases"/>
    <property type="match status" value="2"/>
</dbReference>
<feature type="domain" description="Helicase C-terminal" evidence="10">
    <location>
        <begin position="234"/>
        <end position="378"/>
    </location>
</feature>
<dbReference type="CDD" id="cd18787">
    <property type="entry name" value="SF2_C_DEAD"/>
    <property type="match status" value="1"/>
</dbReference>
<dbReference type="GO" id="GO:0003724">
    <property type="term" value="F:RNA helicase activity"/>
    <property type="evidence" value="ECO:0007669"/>
    <property type="project" value="InterPro"/>
</dbReference>
<evidence type="ECO:0000256" key="8">
    <source>
        <dbReference type="SAM" id="MobiDB-lite"/>
    </source>
</evidence>
<feature type="compositionally biased region" description="Basic residues" evidence="8">
    <location>
        <begin position="391"/>
        <end position="401"/>
    </location>
</feature>
<dbReference type="RefSeq" id="WP_200755133.1">
    <property type="nucleotide sequence ID" value="NZ_AP023322.1"/>
</dbReference>
<dbReference type="AlphaFoldDB" id="A0A7G1I1P4"/>
<evidence type="ECO:0000256" key="7">
    <source>
        <dbReference type="RuleBase" id="RU000492"/>
    </source>
</evidence>
<name>A0A7G1I1P4_9BACT</name>
<evidence type="ECO:0000256" key="4">
    <source>
        <dbReference type="ARBA" id="ARBA00022840"/>
    </source>
</evidence>
<keyword evidence="1 7" id="KW-0547">Nucleotide-binding</keyword>
<dbReference type="GO" id="GO:0005829">
    <property type="term" value="C:cytosol"/>
    <property type="evidence" value="ECO:0007669"/>
    <property type="project" value="TreeGrafter"/>
</dbReference>
<reference evidence="13" key="1">
    <citation type="submission" date="2020-07" db="EMBL/GenBank/DDBJ databases">
        <title>Complete genome sequencing of Coprobacter sp. strain 2CBH44.</title>
        <authorList>
            <person name="Sakamoto M."/>
            <person name="Murakami T."/>
            <person name="Mori H."/>
        </authorList>
    </citation>
    <scope>NUCLEOTIDE SEQUENCE [LARGE SCALE GENOMIC DNA]</scope>
    <source>
        <strain evidence="13">2CBH44</strain>
    </source>
</reference>
<dbReference type="GO" id="GO:0016787">
    <property type="term" value="F:hydrolase activity"/>
    <property type="evidence" value="ECO:0007669"/>
    <property type="project" value="UniProtKB-KW"/>
</dbReference>
<keyword evidence="4 7" id="KW-0067">ATP-binding</keyword>
<feature type="short sequence motif" description="Q motif" evidence="6">
    <location>
        <begin position="1"/>
        <end position="29"/>
    </location>
</feature>
<sequence>MKFSELDLDEEILRGLDAMNFRETTPIQELTIPIILEGKDLIACAQTGTGKTAAYILPLLNLLHKNAGKCDKVRTVIIAPTRELAQQIDMQFEGFSYFLPISTVVVYGGGDGALWEQQKRGIQMGADVVIATPGRLISHLMHSDIDLSGVEHFILDEADRMLDMGFYDDIMQIGKRLPVRRQTILFSATMPSKIRQLAKNILHNPSEINVAISKPNEAILQSAYICYETQKMPIIKELFSKPIAGKTIIFSSSKQKVKDLAYTLKRMKYSVAAMHSDLEQFQREEVMLDFKNGKIDILVATDIVARGIDITDIVLVINYDVPHDPEDYIHRIGRTARANAEGAAITFVSETEQGRFNRIERFLEKDVYKIPLSPEIGEAPVYNPQSFSGKKQGHRRRKNNGKPKSALNRNRSKRKENAKNDK</sequence>
<dbReference type="InterPro" id="IPR044742">
    <property type="entry name" value="DEAD/DEAH_RhlB"/>
</dbReference>
<evidence type="ECO:0000259" key="9">
    <source>
        <dbReference type="PROSITE" id="PS51192"/>
    </source>
</evidence>
<evidence type="ECO:0000256" key="2">
    <source>
        <dbReference type="ARBA" id="ARBA00022801"/>
    </source>
</evidence>
<evidence type="ECO:0000313" key="12">
    <source>
        <dbReference type="EMBL" id="BCI64644.1"/>
    </source>
</evidence>
<keyword evidence="13" id="KW-1185">Reference proteome</keyword>
<dbReference type="PROSITE" id="PS00039">
    <property type="entry name" value="DEAD_ATP_HELICASE"/>
    <property type="match status" value="1"/>
</dbReference>
<evidence type="ECO:0000313" key="13">
    <source>
        <dbReference type="Proteomes" id="UP000594042"/>
    </source>
</evidence>
<dbReference type="InterPro" id="IPR001650">
    <property type="entry name" value="Helicase_C-like"/>
</dbReference>
<comment type="similarity">
    <text evidence="5 7">Belongs to the DEAD box helicase family.</text>
</comment>
<accession>A0A7G1I1P4</accession>
<dbReference type="InterPro" id="IPR000629">
    <property type="entry name" value="RNA-helicase_DEAD-box_CS"/>
</dbReference>
<dbReference type="GO" id="GO:0005524">
    <property type="term" value="F:ATP binding"/>
    <property type="evidence" value="ECO:0007669"/>
    <property type="project" value="UniProtKB-KW"/>
</dbReference>
<dbReference type="PROSITE" id="PS51195">
    <property type="entry name" value="Q_MOTIF"/>
    <property type="match status" value="1"/>
</dbReference>
<feature type="domain" description="Helicase ATP-binding" evidence="9">
    <location>
        <begin position="32"/>
        <end position="208"/>
    </location>
</feature>
<dbReference type="InterPro" id="IPR011545">
    <property type="entry name" value="DEAD/DEAH_box_helicase_dom"/>
</dbReference>
<dbReference type="SMART" id="SM00490">
    <property type="entry name" value="HELICc"/>
    <property type="match status" value="1"/>
</dbReference>
<dbReference type="EMBL" id="AP023322">
    <property type="protein sequence ID" value="BCI64644.1"/>
    <property type="molecule type" value="Genomic_DNA"/>
</dbReference>
<organism evidence="12 13">
    <name type="scientific">Coprobacter secundus subsp. similis</name>
    <dbReference type="NCBI Taxonomy" id="2751153"/>
    <lineage>
        <taxon>Bacteria</taxon>
        <taxon>Pseudomonadati</taxon>
        <taxon>Bacteroidota</taxon>
        <taxon>Bacteroidia</taxon>
        <taxon>Bacteroidales</taxon>
        <taxon>Barnesiellaceae</taxon>
        <taxon>Coprobacter</taxon>
    </lineage>
</organism>
<dbReference type="SMART" id="SM00487">
    <property type="entry name" value="DEXDc"/>
    <property type="match status" value="1"/>
</dbReference>
<dbReference type="PANTHER" id="PTHR47959:SF13">
    <property type="entry name" value="ATP-DEPENDENT RNA HELICASE RHLE"/>
    <property type="match status" value="1"/>
</dbReference>
<gene>
    <name evidence="12" type="ORF">Cop2CBH44_29970</name>
</gene>
<feature type="region of interest" description="Disordered" evidence="8">
    <location>
        <begin position="379"/>
        <end position="422"/>
    </location>
</feature>
<dbReference type="GO" id="GO:0003676">
    <property type="term" value="F:nucleic acid binding"/>
    <property type="evidence" value="ECO:0007669"/>
    <property type="project" value="InterPro"/>
</dbReference>
<dbReference type="InterPro" id="IPR014014">
    <property type="entry name" value="RNA_helicase_DEAD_Q_motif"/>
</dbReference>
<dbReference type="PROSITE" id="PS51194">
    <property type="entry name" value="HELICASE_CTER"/>
    <property type="match status" value="1"/>
</dbReference>
<dbReference type="Pfam" id="PF00271">
    <property type="entry name" value="Helicase_C"/>
    <property type="match status" value="1"/>
</dbReference>
<evidence type="ECO:0000259" key="11">
    <source>
        <dbReference type="PROSITE" id="PS51195"/>
    </source>
</evidence>
<dbReference type="InterPro" id="IPR027417">
    <property type="entry name" value="P-loop_NTPase"/>
</dbReference>
<dbReference type="InterPro" id="IPR014001">
    <property type="entry name" value="Helicase_ATP-bd"/>
</dbReference>
<dbReference type="InterPro" id="IPR050079">
    <property type="entry name" value="DEAD_box_RNA_helicase"/>
</dbReference>
<dbReference type="SUPFAM" id="SSF52540">
    <property type="entry name" value="P-loop containing nucleoside triphosphate hydrolases"/>
    <property type="match status" value="1"/>
</dbReference>
<feature type="domain" description="DEAD-box RNA helicase Q" evidence="11">
    <location>
        <begin position="1"/>
        <end position="29"/>
    </location>
</feature>
<evidence type="ECO:0000259" key="10">
    <source>
        <dbReference type="PROSITE" id="PS51194"/>
    </source>
</evidence>
<dbReference type="Pfam" id="PF00270">
    <property type="entry name" value="DEAD"/>
    <property type="match status" value="1"/>
</dbReference>
<evidence type="ECO:0000256" key="5">
    <source>
        <dbReference type="ARBA" id="ARBA00038437"/>
    </source>
</evidence>
<keyword evidence="2 7" id="KW-0378">Hydrolase</keyword>